<dbReference type="Gene3D" id="3.30.390.10">
    <property type="entry name" value="Enolase-like, N-terminal domain"/>
    <property type="match status" value="1"/>
</dbReference>
<dbReference type="SUPFAM" id="SSF54826">
    <property type="entry name" value="Enolase N-terminal domain-like"/>
    <property type="match status" value="1"/>
</dbReference>
<dbReference type="PANTHER" id="PTHR48080:SF2">
    <property type="entry name" value="D-GALACTONATE DEHYDRATASE"/>
    <property type="match status" value="1"/>
</dbReference>
<sequence length="156" mass="17040">MKITAVKTIPIDRARHGVLGYLVTVETDEGILGLGEVAADCHPATVAFAIRRMDLVGRDPMAIEALWQTFYQQQFWRGGPIWTSAISGVEQALWDIKGKALGVPVYQLLGGRLRQQIPLYTHTLFGDQSPKEFAASATEAVALGFRAVKFDPLGDA</sequence>
<feature type="domain" description="Mandelate racemase/muconate lactonizing enzyme N-terminal" evidence="2">
    <location>
        <begin position="22"/>
        <end position="110"/>
    </location>
</feature>
<accession>A0A382TH40</accession>
<name>A0A382TH40_9ZZZZ</name>
<dbReference type="InterPro" id="IPR029017">
    <property type="entry name" value="Enolase-like_N"/>
</dbReference>
<proteinExistence type="predicted"/>
<dbReference type="GO" id="GO:0016829">
    <property type="term" value="F:lyase activity"/>
    <property type="evidence" value="ECO:0007669"/>
    <property type="project" value="UniProtKB-KW"/>
</dbReference>
<reference evidence="3" key="1">
    <citation type="submission" date="2018-05" db="EMBL/GenBank/DDBJ databases">
        <authorList>
            <person name="Lanie J.A."/>
            <person name="Ng W.-L."/>
            <person name="Kazmierczak K.M."/>
            <person name="Andrzejewski T.M."/>
            <person name="Davidsen T.M."/>
            <person name="Wayne K.J."/>
            <person name="Tettelin H."/>
            <person name="Glass J.I."/>
            <person name="Rusch D."/>
            <person name="Podicherti R."/>
            <person name="Tsui H.-C.T."/>
            <person name="Winkler M.E."/>
        </authorList>
    </citation>
    <scope>NUCLEOTIDE SEQUENCE</scope>
</reference>
<feature type="non-terminal residue" evidence="3">
    <location>
        <position position="156"/>
    </location>
</feature>
<dbReference type="InterPro" id="IPR018110">
    <property type="entry name" value="Mandel_Rmase/mucon_lact_enz_CS"/>
</dbReference>
<dbReference type="InterPro" id="IPR036849">
    <property type="entry name" value="Enolase-like_C_sf"/>
</dbReference>
<gene>
    <name evidence="3" type="ORF">METZ01_LOCUS374274</name>
</gene>
<dbReference type="InterPro" id="IPR013341">
    <property type="entry name" value="Mandelate_racemase_N_dom"/>
</dbReference>
<dbReference type="Pfam" id="PF02746">
    <property type="entry name" value="MR_MLE_N"/>
    <property type="match status" value="1"/>
</dbReference>
<dbReference type="Gene3D" id="3.20.20.120">
    <property type="entry name" value="Enolase-like C-terminal domain"/>
    <property type="match status" value="1"/>
</dbReference>
<dbReference type="SUPFAM" id="SSF51604">
    <property type="entry name" value="Enolase C-terminal domain-like"/>
    <property type="match status" value="1"/>
</dbReference>
<dbReference type="AlphaFoldDB" id="A0A382TH40"/>
<dbReference type="GO" id="GO:0009063">
    <property type="term" value="P:amino acid catabolic process"/>
    <property type="evidence" value="ECO:0007669"/>
    <property type="project" value="InterPro"/>
</dbReference>
<keyword evidence="1" id="KW-0456">Lyase</keyword>
<evidence type="ECO:0000313" key="3">
    <source>
        <dbReference type="EMBL" id="SVD21420.1"/>
    </source>
</evidence>
<evidence type="ECO:0000259" key="2">
    <source>
        <dbReference type="Pfam" id="PF02746"/>
    </source>
</evidence>
<dbReference type="PROSITE" id="PS00908">
    <property type="entry name" value="MR_MLE_1"/>
    <property type="match status" value="1"/>
</dbReference>
<protein>
    <recommendedName>
        <fullName evidence="2">Mandelate racemase/muconate lactonizing enzyme N-terminal domain-containing protein</fullName>
    </recommendedName>
</protein>
<evidence type="ECO:0000256" key="1">
    <source>
        <dbReference type="ARBA" id="ARBA00023239"/>
    </source>
</evidence>
<dbReference type="EMBL" id="UINC01136569">
    <property type="protein sequence ID" value="SVD21420.1"/>
    <property type="molecule type" value="Genomic_DNA"/>
</dbReference>
<organism evidence="3">
    <name type="scientific">marine metagenome</name>
    <dbReference type="NCBI Taxonomy" id="408172"/>
    <lineage>
        <taxon>unclassified sequences</taxon>
        <taxon>metagenomes</taxon>
        <taxon>ecological metagenomes</taxon>
    </lineage>
</organism>
<dbReference type="PANTHER" id="PTHR48080">
    <property type="entry name" value="D-GALACTONATE DEHYDRATASE-RELATED"/>
    <property type="match status" value="1"/>
</dbReference>
<dbReference type="InterPro" id="IPR034593">
    <property type="entry name" value="DgoD-like"/>
</dbReference>